<dbReference type="Gene3D" id="3.30.420.10">
    <property type="entry name" value="Ribonuclease H-like superfamily/Ribonuclease H"/>
    <property type="match status" value="1"/>
</dbReference>
<evidence type="ECO:0000259" key="2">
    <source>
        <dbReference type="Pfam" id="PF13456"/>
    </source>
</evidence>
<dbReference type="InterPro" id="IPR012337">
    <property type="entry name" value="RNaseH-like_sf"/>
</dbReference>
<reference evidence="3" key="1">
    <citation type="journal article" date="2023" name="Plant J.">
        <title>Genome sequences and population genomics provide insights into the demographic history, inbreeding, and mutation load of two 'living fossil' tree species of Dipteronia.</title>
        <authorList>
            <person name="Feng Y."/>
            <person name="Comes H.P."/>
            <person name="Chen J."/>
            <person name="Zhu S."/>
            <person name="Lu R."/>
            <person name="Zhang X."/>
            <person name="Li P."/>
            <person name="Qiu J."/>
            <person name="Olsen K.M."/>
            <person name="Qiu Y."/>
        </authorList>
    </citation>
    <scope>NUCLEOTIDE SEQUENCE</scope>
    <source>
        <strain evidence="3">NBL</strain>
    </source>
</reference>
<dbReference type="InterPro" id="IPR002156">
    <property type="entry name" value="RNaseH_domain"/>
</dbReference>
<keyword evidence="1" id="KW-0472">Membrane</keyword>
<dbReference type="Pfam" id="PF13456">
    <property type="entry name" value="RVT_3"/>
    <property type="match status" value="1"/>
</dbReference>
<organism evidence="3 4">
    <name type="scientific">Dipteronia sinensis</name>
    <dbReference type="NCBI Taxonomy" id="43782"/>
    <lineage>
        <taxon>Eukaryota</taxon>
        <taxon>Viridiplantae</taxon>
        <taxon>Streptophyta</taxon>
        <taxon>Embryophyta</taxon>
        <taxon>Tracheophyta</taxon>
        <taxon>Spermatophyta</taxon>
        <taxon>Magnoliopsida</taxon>
        <taxon>eudicotyledons</taxon>
        <taxon>Gunneridae</taxon>
        <taxon>Pentapetalae</taxon>
        <taxon>rosids</taxon>
        <taxon>malvids</taxon>
        <taxon>Sapindales</taxon>
        <taxon>Sapindaceae</taxon>
        <taxon>Hippocastanoideae</taxon>
        <taxon>Acereae</taxon>
        <taxon>Dipteronia</taxon>
    </lineage>
</organism>
<feature type="domain" description="RNase H type-1" evidence="2">
    <location>
        <begin position="162"/>
        <end position="237"/>
    </location>
</feature>
<dbReference type="InterPro" id="IPR036397">
    <property type="entry name" value="RNaseH_sf"/>
</dbReference>
<evidence type="ECO:0000313" key="3">
    <source>
        <dbReference type="EMBL" id="KAK3189412.1"/>
    </source>
</evidence>
<keyword evidence="1" id="KW-0812">Transmembrane</keyword>
<dbReference type="SUPFAM" id="SSF53098">
    <property type="entry name" value="Ribonuclease H-like"/>
    <property type="match status" value="1"/>
</dbReference>
<keyword evidence="4" id="KW-1185">Reference proteome</keyword>
<evidence type="ECO:0000313" key="4">
    <source>
        <dbReference type="Proteomes" id="UP001281410"/>
    </source>
</evidence>
<evidence type="ECO:0000256" key="1">
    <source>
        <dbReference type="SAM" id="Phobius"/>
    </source>
</evidence>
<dbReference type="GO" id="GO:0003676">
    <property type="term" value="F:nucleic acid binding"/>
    <property type="evidence" value="ECO:0007669"/>
    <property type="project" value="InterPro"/>
</dbReference>
<feature type="transmembrane region" description="Helical" evidence="1">
    <location>
        <begin position="148"/>
        <end position="174"/>
    </location>
</feature>
<keyword evidence="1" id="KW-1133">Transmembrane helix</keyword>
<dbReference type="EMBL" id="JANJYJ010000009">
    <property type="protein sequence ID" value="KAK3189412.1"/>
    <property type="molecule type" value="Genomic_DNA"/>
</dbReference>
<protein>
    <recommendedName>
        <fullName evidence="2">RNase H type-1 domain-containing protein</fullName>
    </recommendedName>
</protein>
<accession>A0AAD9ZSW2</accession>
<dbReference type="AlphaFoldDB" id="A0AAD9ZSW2"/>
<proteinExistence type="predicted"/>
<comment type="caution">
    <text evidence="3">The sequence shown here is derived from an EMBL/GenBank/DDBJ whole genome shotgun (WGS) entry which is preliminary data.</text>
</comment>
<sequence>MTEVREAIDCQRNLEVNFSRSRPKGAQARGFGGAKVRSLGIVKLPAEIRSFPCQKTMLLDFVVFYTENWPYNALLGRPFLNKSKAVTATYTLTVKFPTKAGVGVMKGSQEWTRKANLAVYREKNRARCNADRPLLTGKSDRRSFLKACFVALLGLVFAFKSKLIAVLMAINYAWHKNLWRICLESESSYMVQLLSSHLDQLRLAWKMYLSHISSMDFHVFNIFREGNQVVDALSKQALDLETKAWWSTAPAFYFSLVGNNCIGHKYFRLR</sequence>
<gene>
    <name evidence="3" type="ORF">Dsin_028973</name>
</gene>
<dbReference type="Proteomes" id="UP001281410">
    <property type="component" value="Unassembled WGS sequence"/>
</dbReference>
<dbReference type="GO" id="GO:0004523">
    <property type="term" value="F:RNA-DNA hybrid ribonuclease activity"/>
    <property type="evidence" value="ECO:0007669"/>
    <property type="project" value="InterPro"/>
</dbReference>
<name>A0AAD9ZSW2_9ROSI</name>